<evidence type="ECO:0000313" key="2">
    <source>
        <dbReference type="EMBL" id="VEL16867.1"/>
    </source>
</evidence>
<feature type="signal peptide" evidence="1">
    <location>
        <begin position="1"/>
        <end position="32"/>
    </location>
</feature>
<protein>
    <submittedName>
        <fullName evidence="2">Uncharacterized protein</fullName>
    </submittedName>
</protein>
<dbReference type="AlphaFoldDB" id="A0A3S5AHS8"/>
<keyword evidence="1" id="KW-0732">Signal</keyword>
<sequence>MRSKKCGDAVNHYTRGLLLACILLVTACLSVAENLKEIALEEVACKLTQKGIAPAPDATGLYSQHSELKTAAGQSFAQSPH</sequence>
<evidence type="ECO:0000256" key="1">
    <source>
        <dbReference type="SAM" id="SignalP"/>
    </source>
</evidence>
<organism evidence="2 3">
    <name type="scientific">Protopolystoma xenopodis</name>
    <dbReference type="NCBI Taxonomy" id="117903"/>
    <lineage>
        <taxon>Eukaryota</taxon>
        <taxon>Metazoa</taxon>
        <taxon>Spiralia</taxon>
        <taxon>Lophotrochozoa</taxon>
        <taxon>Platyhelminthes</taxon>
        <taxon>Monogenea</taxon>
        <taxon>Polyopisthocotylea</taxon>
        <taxon>Polystomatidea</taxon>
        <taxon>Polystomatidae</taxon>
        <taxon>Protopolystoma</taxon>
    </lineage>
</organism>
<dbReference type="Proteomes" id="UP000784294">
    <property type="component" value="Unassembled WGS sequence"/>
</dbReference>
<evidence type="ECO:0000313" key="3">
    <source>
        <dbReference type="Proteomes" id="UP000784294"/>
    </source>
</evidence>
<dbReference type="EMBL" id="CAAALY010030166">
    <property type="protein sequence ID" value="VEL16867.1"/>
    <property type="molecule type" value="Genomic_DNA"/>
</dbReference>
<gene>
    <name evidence="2" type="ORF">PXEA_LOCUS10307</name>
</gene>
<feature type="chain" id="PRO_5018698496" evidence="1">
    <location>
        <begin position="33"/>
        <end position="81"/>
    </location>
</feature>
<keyword evidence="3" id="KW-1185">Reference proteome</keyword>
<accession>A0A3S5AHS8</accession>
<dbReference type="PROSITE" id="PS51257">
    <property type="entry name" value="PROKAR_LIPOPROTEIN"/>
    <property type="match status" value="1"/>
</dbReference>
<name>A0A3S5AHS8_9PLAT</name>
<reference evidence="2" key="1">
    <citation type="submission" date="2018-11" db="EMBL/GenBank/DDBJ databases">
        <authorList>
            <consortium name="Pathogen Informatics"/>
        </authorList>
    </citation>
    <scope>NUCLEOTIDE SEQUENCE</scope>
</reference>
<comment type="caution">
    <text evidence="2">The sequence shown here is derived from an EMBL/GenBank/DDBJ whole genome shotgun (WGS) entry which is preliminary data.</text>
</comment>
<feature type="non-terminal residue" evidence="2">
    <location>
        <position position="81"/>
    </location>
</feature>
<proteinExistence type="predicted"/>